<keyword evidence="2" id="KW-1185">Reference proteome</keyword>
<dbReference type="InterPro" id="IPR011009">
    <property type="entry name" value="Kinase-like_dom_sf"/>
</dbReference>
<evidence type="ECO:0008006" key="3">
    <source>
        <dbReference type="Google" id="ProtNLM"/>
    </source>
</evidence>
<dbReference type="Gene3D" id="1.20.120.1020">
    <property type="entry name" value="Prion-inhibition and propagation, HeLo domain"/>
    <property type="match status" value="1"/>
</dbReference>
<accession>A0A319EHK2</accession>
<dbReference type="EMBL" id="KZ826383">
    <property type="protein sequence ID" value="PYI03194.1"/>
    <property type="molecule type" value="Genomic_DNA"/>
</dbReference>
<dbReference type="STRING" id="1448318.A0A319EHK2"/>
<proteinExistence type="predicted"/>
<evidence type="ECO:0000313" key="2">
    <source>
        <dbReference type="Proteomes" id="UP000248423"/>
    </source>
</evidence>
<dbReference type="PANTHER" id="PTHR37542">
    <property type="entry name" value="HELO DOMAIN-CONTAINING PROTEIN-RELATED"/>
    <property type="match status" value="1"/>
</dbReference>
<name>A0A319EHK2_ASPSB</name>
<dbReference type="OrthoDB" id="1911848at2759"/>
<organism evidence="1 2">
    <name type="scientific">Aspergillus sclerotiicarbonarius (strain CBS 121057 / IBT 28362)</name>
    <dbReference type="NCBI Taxonomy" id="1448318"/>
    <lineage>
        <taxon>Eukaryota</taxon>
        <taxon>Fungi</taxon>
        <taxon>Dikarya</taxon>
        <taxon>Ascomycota</taxon>
        <taxon>Pezizomycotina</taxon>
        <taxon>Eurotiomycetes</taxon>
        <taxon>Eurotiomycetidae</taxon>
        <taxon>Eurotiales</taxon>
        <taxon>Aspergillaceae</taxon>
        <taxon>Aspergillus</taxon>
        <taxon>Aspergillus subgen. Circumdati</taxon>
    </lineage>
</organism>
<dbReference type="SUPFAM" id="SSF56112">
    <property type="entry name" value="Protein kinase-like (PK-like)"/>
    <property type="match status" value="1"/>
</dbReference>
<dbReference type="Gene3D" id="1.10.510.10">
    <property type="entry name" value="Transferase(Phosphotransferase) domain 1"/>
    <property type="match status" value="1"/>
</dbReference>
<dbReference type="VEuPathDB" id="FungiDB:BO78DRAFT_399963"/>
<reference evidence="1 2" key="1">
    <citation type="submission" date="2018-02" db="EMBL/GenBank/DDBJ databases">
        <title>The genomes of Aspergillus section Nigri reveals drivers in fungal speciation.</title>
        <authorList>
            <consortium name="DOE Joint Genome Institute"/>
            <person name="Vesth T.C."/>
            <person name="Nybo J."/>
            <person name="Theobald S."/>
            <person name="Brandl J."/>
            <person name="Frisvad J.C."/>
            <person name="Nielsen K.F."/>
            <person name="Lyhne E.K."/>
            <person name="Kogle M.E."/>
            <person name="Kuo A."/>
            <person name="Riley R."/>
            <person name="Clum A."/>
            <person name="Nolan M."/>
            <person name="Lipzen A."/>
            <person name="Salamov A."/>
            <person name="Henrissat B."/>
            <person name="Wiebenga A."/>
            <person name="De vries R.P."/>
            <person name="Grigoriev I.V."/>
            <person name="Mortensen U.H."/>
            <person name="Andersen M.R."/>
            <person name="Baker S.E."/>
        </authorList>
    </citation>
    <scope>NUCLEOTIDE SEQUENCE [LARGE SCALE GENOMIC DNA]</scope>
    <source>
        <strain evidence="1 2">CBS 121057</strain>
    </source>
</reference>
<evidence type="ECO:0000313" key="1">
    <source>
        <dbReference type="EMBL" id="PYI03194.1"/>
    </source>
</evidence>
<sequence length="563" mass="63504">MDIYGTAVTAVQQVIQVTIFIKGVISDIKTYDDDRAAIQLRLDLQLTSLEFFQRRFLDKQRGLLLPNQLPTWVGETICNLLLKMGRVLVEYRLLVKEYDVLDAAQSALESEEASEKGEKWKQSFLERAKGKAKALKLKGYDWSLFDKKKLLGVLAEYKEWTDSLRDLMQHFSQEALYTLTDHATPSPPAGDSLQGTGLEPVVKRQQLAFVSAPDDFPELEGDIVEGDRASDRFYLGSWAHQGKSTPVVLEFREYDRRLRYDDLEPDEIAELKAPLRNLAWLLQNATFSEGKSALGEVSQPTIYSLQCLGYRDEAEKERTVFVYQLPTQNAMEHVQPAKGLTTLHGLINLVDPQTKRATKPSLEDRFAIAHCLALTTLNVHGSLWVHKNIWSRGILLFEQSQGGNVTPGNDRARRPHLLAFLGDWGYARPVEGATDMRSDFEIEPNLYRHPERQGVPTRQFSRVHDMYALGVVLLEIGLWKTVSRLFDSRIKEGQRTGKLSKPRDVRAALTSLAQRDLPKEMGGAYAGAVVACLSGNFRQTSEVELSLDFRQKVVDIVAGGLQL</sequence>
<dbReference type="PANTHER" id="PTHR37542:SF1">
    <property type="entry name" value="PRION-INHIBITION AND PROPAGATION HELO DOMAIN-CONTAINING PROTEIN"/>
    <property type="match status" value="1"/>
</dbReference>
<dbReference type="Proteomes" id="UP000248423">
    <property type="component" value="Unassembled WGS sequence"/>
</dbReference>
<dbReference type="AlphaFoldDB" id="A0A319EHK2"/>
<protein>
    <recommendedName>
        <fullName evidence="3">Protein kinase domain-containing protein</fullName>
    </recommendedName>
</protein>
<gene>
    <name evidence="1" type="ORF">BO78DRAFT_399963</name>
</gene>
<dbReference type="InterPro" id="IPR038305">
    <property type="entry name" value="HeLo_sf"/>
</dbReference>